<evidence type="ECO:0000313" key="2">
    <source>
        <dbReference type="Proteomes" id="UP000197446"/>
    </source>
</evidence>
<proteinExistence type="predicted"/>
<evidence type="ECO:0000313" key="1">
    <source>
        <dbReference type="EMBL" id="OWR04925.1"/>
    </source>
</evidence>
<reference evidence="1 2" key="1">
    <citation type="journal article" date="2007" name="Int. J. Syst. Evol. Microbiol.">
        <title>Description of Pelomonas aquatica sp. nov. and Pelomonas puraquae sp. nov., isolated from industrial and haemodialysis water.</title>
        <authorList>
            <person name="Gomila M."/>
            <person name="Bowien B."/>
            <person name="Falsen E."/>
            <person name="Moore E.R."/>
            <person name="Lalucat J."/>
        </authorList>
    </citation>
    <scope>NUCLEOTIDE SEQUENCE [LARGE SCALE GENOMIC DNA]</scope>
    <source>
        <strain evidence="1 2">CCUG 52769</strain>
    </source>
</reference>
<gene>
    <name evidence="1" type="ORF">CDO81_00035</name>
</gene>
<accession>A0A254NAB2</accession>
<sequence>MRGKLQQGYAGRGKSKFRLWYAYSPKAQADVVLNGDPQYFHFLLVESDPDVRSASYDVQARAMRIVGEELGQTINAELHLADGSVVWRCVRSEDTPALATRMDHLQLLITQRVHQELPARVELQTAEDMVRQPVRLQNWNRLLPYLAQARAWPLHEFGNDVAALLHTREEVALCDVIALAEPGKEGLYVAALLQGVQFGRYRSDLNEKHWGLGSRFWEAQA</sequence>
<name>A0A254NAB2_9BURK</name>
<protein>
    <recommendedName>
        <fullName evidence="3">TnsA endonuclease N-terminal domain-containing protein</fullName>
    </recommendedName>
</protein>
<organism evidence="1 2">
    <name type="scientific">Roseateles puraquae</name>
    <dbReference type="NCBI Taxonomy" id="431059"/>
    <lineage>
        <taxon>Bacteria</taxon>
        <taxon>Pseudomonadati</taxon>
        <taxon>Pseudomonadota</taxon>
        <taxon>Betaproteobacteria</taxon>
        <taxon>Burkholderiales</taxon>
        <taxon>Sphaerotilaceae</taxon>
        <taxon>Roseateles</taxon>
    </lineage>
</organism>
<evidence type="ECO:0008006" key="3">
    <source>
        <dbReference type="Google" id="ProtNLM"/>
    </source>
</evidence>
<dbReference type="Proteomes" id="UP000197446">
    <property type="component" value="Unassembled WGS sequence"/>
</dbReference>
<dbReference type="AlphaFoldDB" id="A0A254NAB2"/>
<dbReference type="EMBL" id="NISI01000001">
    <property type="protein sequence ID" value="OWR04925.1"/>
    <property type="molecule type" value="Genomic_DNA"/>
</dbReference>
<keyword evidence="2" id="KW-1185">Reference proteome</keyword>
<comment type="caution">
    <text evidence="1">The sequence shown here is derived from an EMBL/GenBank/DDBJ whole genome shotgun (WGS) entry which is preliminary data.</text>
</comment>